<evidence type="ECO:0000313" key="2">
    <source>
        <dbReference type="EMBL" id="CAK7323320.1"/>
    </source>
</evidence>
<gene>
    <name evidence="2" type="ORF">DCAF_LOCUS943</name>
</gene>
<evidence type="ECO:0000256" key="1">
    <source>
        <dbReference type="SAM" id="MobiDB-lite"/>
    </source>
</evidence>
<protein>
    <submittedName>
        <fullName evidence="2">Uncharacterized protein</fullName>
    </submittedName>
</protein>
<dbReference type="AlphaFoldDB" id="A0AAV1QSL5"/>
<evidence type="ECO:0000313" key="3">
    <source>
        <dbReference type="Proteomes" id="UP001314170"/>
    </source>
</evidence>
<sequence>MAIKVDLGCEKCRKKIKKVLCKICEGKHSDNNCVTVASSFPEKIKKKICCKGGEAVKGIEIKVPEKPPAKPTDNKAQPKKQEKPTSLEPVTGHPIDAGPGKITAA</sequence>
<reference evidence="2 3" key="1">
    <citation type="submission" date="2024-01" db="EMBL/GenBank/DDBJ databases">
        <authorList>
            <person name="Waweru B."/>
        </authorList>
    </citation>
    <scope>NUCLEOTIDE SEQUENCE [LARGE SCALE GENOMIC DNA]</scope>
</reference>
<keyword evidence="3" id="KW-1185">Reference proteome</keyword>
<feature type="region of interest" description="Disordered" evidence="1">
    <location>
        <begin position="61"/>
        <end position="105"/>
    </location>
</feature>
<dbReference type="PANTHER" id="PTHR47005">
    <property type="entry name" value="HEAVY METAL TRANSPORT/DETOXIFICATION SUPERFAMILY PROTEIN"/>
    <property type="match status" value="1"/>
</dbReference>
<proteinExistence type="predicted"/>
<accession>A0AAV1QSL5</accession>
<dbReference type="EMBL" id="CAWUPB010000079">
    <property type="protein sequence ID" value="CAK7323320.1"/>
    <property type="molecule type" value="Genomic_DNA"/>
</dbReference>
<organism evidence="2 3">
    <name type="scientific">Dovyalis caffra</name>
    <dbReference type="NCBI Taxonomy" id="77055"/>
    <lineage>
        <taxon>Eukaryota</taxon>
        <taxon>Viridiplantae</taxon>
        <taxon>Streptophyta</taxon>
        <taxon>Embryophyta</taxon>
        <taxon>Tracheophyta</taxon>
        <taxon>Spermatophyta</taxon>
        <taxon>Magnoliopsida</taxon>
        <taxon>eudicotyledons</taxon>
        <taxon>Gunneridae</taxon>
        <taxon>Pentapetalae</taxon>
        <taxon>rosids</taxon>
        <taxon>fabids</taxon>
        <taxon>Malpighiales</taxon>
        <taxon>Salicaceae</taxon>
        <taxon>Flacourtieae</taxon>
        <taxon>Dovyalis</taxon>
    </lineage>
</organism>
<dbReference type="Proteomes" id="UP001314170">
    <property type="component" value="Unassembled WGS sequence"/>
</dbReference>
<dbReference type="PANTHER" id="PTHR47005:SF5">
    <property type="entry name" value="HEAVY METAL TRANSPORT_DETOXIFICATION SUPERFAMILY PROTEIN"/>
    <property type="match status" value="1"/>
</dbReference>
<comment type="caution">
    <text evidence="2">The sequence shown here is derived from an EMBL/GenBank/DDBJ whole genome shotgun (WGS) entry which is preliminary data.</text>
</comment>
<name>A0AAV1QSL5_9ROSI</name>